<feature type="transmembrane region" description="Helical" evidence="1">
    <location>
        <begin position="108"/>
        <end position="128"/>
    </location>
</feature>
<evidence type="ECO:0000256" key="1">
    <source>
        <dbReference type="SAM" id="Phobius"/>
    </source>
</evidence>
<evidence type="ECO:0000313" key="2">
    <source>
        <dbReference type="EMBL" id="RSK34034.1"/>
    </source>
</evidence>
<keyword evidence="3" id="KW-1185">Reference proteome</keyword>
<dbReference type="RefSeq" id="WP_125429272.1">
    <property type="nucleotide sequence ID" value="NZ_RWIS01000005.1"/>
</dbReference>
<keyword evidence="1" id="KW-1133">Transmembrane helix</keyword>
<evidence type="ECO:0000313" key="3">
    <source>
        <dbReference type="Proteomes" id="UP000280066"/>
    </source>
</evidence>
<keyword evidence="1" id="KW-0812">Transmembrane</keyword>
<accession>A0A3R9M7A2</accession>
<dbReference type="Proteomes" id="UP000280066">
    <property type="component" value="Unassembled WGS sequence"/>
</dbReference>
<feature type="transmembrane region" description="Helical" evidence="1">
    <location>
        <begin position="76"/>
        <end position="96"/>
    </location>
</feature>
<dbReference type="EMBL" id="RWIS01000005">
    <property type="protein sequence ID" value="RSK34034.1"/>
    <property type="molecule type" value="Genomic_DNA"/>
</dbReference>
<dbReference type="AlphaFoldDB" id="A0A3R9M7A2"/>
<dbReference type="OrthoDB" id="670562at2"/>
<keyword evidence="1" id="KW-0472">Membrane</keyword>
<gene>
    <name evidence="2" type="ORF">EI290_10045</name>
</gene>
<organism evidence="2 3">
    <name type="scientific">Hymenobacter metallilatus</name>
    <dbReference type="NCBI Taxonomy" id="2493666"/>
    <lineage>
        <taxon>Bacteria</taxon>
        <taxon>Pseudomonadati</taxon>
        <taxon>Bacteroidota</taxon>
        <taxon>Cytophagia</taxon>
        <taxon>Cytophagales</taxon>
        <taxon>Hymenobacteraceae</taxon>
        <taxon>Hymenobacter</taxon>
    </lineage>
</organism>
<sequence>MELQLKVIGALLVGLAVMHAGFPRYFNWATEFKPLSLINRQMMYVHTLFIALVVLLCGLLCLNFAPDLVQTHLGRIVCLGMGIFWLVRLVVQFVGYSPLLWRGKTFETTVHIVFSLLWLYLTVVFLLVSWQ</sequence>
<protein>
    <submittedName>
        <fullName evidence="2">Uncharacterized protein</fullName>
    </submittedName>
</protein>
<comment type="caution">
    <text evidence="2">The sequence shown here is derived from an EMBL/GenBank/DDBJ whole genome shotgun (WGS) entry which is preliminary data.</text>
</comment>
<feature type="transmembrane region" description="Helical" evidence="1">
    <location>
        <begin position="44"/>
        <end position="64"/>
    </location>
</feature>
<reference evidence="2 3" key="1">
    <citation type="submission" date="2018-12" db="EMBL/GenBank/DDBJ databases">
        <authorList>
            <person name="Feng G."/>
            <person name="Zhu H."/>
        </authorList>
    </citation>
    <scope>NUCLEOTIDE SEQUENCE [LARGE SCALE GENOMIC DNA]</scope>
    <source>
        <strain evidence="2 3">9PBR-2</strain>
    </source>
</reference>
<proteinExistence type="predicted"/>
<name>A0A3R9M7A2_9BACT</name>